<evidence type="ECO:0000259" key="6">
    <source>
        <dbReference type="Pfam" id="PF00155"/>
    </source>
</evidence>
<dbReference type="SUPFAM" id="SSF53383">
    <property type="entry name" value="PLP-dependent transferases"/>
    <property type="match status" value="1"/>
</dbReference>
<proteinExistence type="inferred from homology"/>
<keyword evidence="7" id="KW-0808">Transferase</keyword>
<keyword evidence="4 7" id="KW-0456">Lyase</keyword>
<dbReference type="Gene3D" id="3.40.640.10">
    <property type="entry name" value="Type I PLP-dependent aspartate aminotransferase-like (Major domain)"/>
    <property type="match status" value="1"/>
</dbReference>
<evidence type="ECO:0000256" key="1">
    <source>
        <dbReference type="ARBA" id="ARBA00001933"/>
    </source>
</evidence>
<dbReference type="Pfam" id="PF00155">
    <property type="entry name" value="Aminotran_1_2"/>
    <property type="match status" value="1"/>
</dbReference>
<dbReference type="InterPro" id="IPR051798">
    <property type="entry name" value="Class-II_PLP-Dep_Aminotrans"/>
</dbReference>
<gene>
    <name evidence="7" type="primary">PatB</name>
    <name evidence="7" type="ORF">ERS852471_00713</name>
</gene>
<dbReference type="PANTHER" id="PTHR43525">
    <property type="entry name" value="PROTEIN MALY"/>
    <property type="match status" value="1"/>
</dbReference>
<evidence type="ECO:0000313" key="7">
    <source>
        <dbReference type="EMBL" id="CUN96037.1"/>
    </source>
</evidence>
<reference evidence="7 8" key="1">
    <citation type="submission" date="2015-09" db="EMBL/GenBank/DDBJ databases">
        <authorList>
            <consortium name="Pathogen Informatics"/>
        </authorList>
    </citation>
    <scope>NUCLEOTIDE SEQUENCE [LARGE SCALE GENOMIC DNA]</scope>
    <source>
        <strain evidence="7 8">2789STDY5834856</strain>
    </source>
</reference>
<dbReference type="InterPro" id="IPR015421">
    <property type="entry name" value="PyrdxlP-dep_Trfase_major"/>
</dbReference>
<dbReference type="GO" id="GO:0047804">
    <property type="term" value="F:cysteine-S-conjugate beta-lyase activity"/>
    <property type="evidence" value="ECO:0007669"/>
    <property type="project" value="UniProtKB-EC"/>
</dbReference>
<evidence type="ECO:0000313" key="8">
    <source>
        <dbReference type="Proteomes" id="UP000095594"/>
    </source>
</evidence>
<accession>A0A174B5D4</accession>
<dbReference type="AlphaFoldDB" id="A0A174B5D4"/>
<comment type="cofactor">
    <cofactor evidence="1">
        <name>pyridoxal 5'-phosphate</name>
        <dbReference type="ChEBI" id="CHEBI:597326"/>
    </cofactor>
</comment>
<comment type="similarity">
    <text evidence="5">Belongs to the class-II pyridoxal-phosphate-dependent aminotransferase family. MalY/PatB cystathionine beta-lyase subfamily.</text>
</comment>
<dbReference type="PANTHER" id="PTHR43525:SF1">
    <property type="entry name" value="PROTEIN MALY"/>
    <property type="match status" value="1"/>
</dbReference>
<evidence type="ECO:0000256" key="5">
    <source>
        <dbReference type="ARBA" id="ARBA00037974"/>
    </source>
</evidence>
<dbReference type="Gene3D" id="3.90.1150.10">
    <property type="entry name" value="Aspartate Aminotransferase, domain 1"/>
    <property type="match status" value="1"/>
</dbReference>
<sequence length="391" mass="45451">MYNFEDILQRRNNGSKKWNEEYIEKRFKVKDAANYYPLFIADMDFKLPKEVIEPLMEFIALGDFGYFDIKEEFYSSILKWYKDRYRSEIKREWIVPSIGALSTMNVIVDKLFKKGDNILVFTPAYGPFKDVVSNNGMNLVSYKMKLNNNKYTLDFKEVKALVEKEDIKGLIICNPHNPSGRCWSKEEINEIINICMEKNIIIISDEVHGDLDLGNNFNTFSDYLNQYKNIIVLSSPNKTFNIAGLEISTFLCSNEEMRIDLANELSKRKLHPNRVGTRALTLCYENGSPWVDELIMNIKENLDLTVDMLNVEGISTMVPDAGYLLWVKFDNISDIDDFIIKLAQEKKVLLETGSRFIKDHEGYLRINVATSKAILKEAIPMIVEFYKEYIK</sequence>
<dbReference type="RefSeq" id="WP_055263993.1">
    <property type="nucleotide sequence ID" value="NZ_CABIXQ010000004.1"/>
</dbReference>
<dbReference type="InterPro" id="IPR015424">
    <property type="entry name" value="PyrdxlP-dep_Trfase"/>
</dbReference>
<dbReference type="GO" id="GO:0030170">
    <property type="term" value="F:pyridoxal phosphate binding"/>
    <property type="evidence" value="ECO:0007669"/>
    <property type="project" value="InterPro"/>
</dbReference>
<evidence type="ECO:0000256" key="4">
    <source>
        <dbReference type="ARBA" id="ARBA00023239"/>
    </source>
</evidence>
<name>A0A174B5D4_9CLOT</name>
<protein>
    <recommendedName>
        <fullName evidence="2">cysteine-S-conjugate beta-lyase</fullName>
        <ecNumber evidence="2">4.4.1.13</ecNumber>
    </recommendedName>
</protein>
<dbReference type="EC" id="4.4.1.13" evidence="2"/>
<organism evidence="7 8">
    <name type="scientific">Clostridium disporicum</name>
    <dbReference type="NCBI Taxonomy" id="84024"/>
    <lineage>
        <taxon>Bacteria</taxon>
        <taxon>Bacillati</taxon>
        <taxon>Bacillota</taxon>
        <taxon>Clostridia</taxon>
        <taxon>Eubacteriales</taxon>
        <taxon>Clostridiaceae</taxon>
        <taxon>Clostridium</taxon>
    </lineage>
</organism>
<keyword evidence="7" id="KW-0032">Aminotransferase</keyword>
<feature type="domain" description="Aminotransferase class I/classII large" evidence="6">
    <location>
        <begin position="50"/>
        <end position="379"/>
    </location>
</feature>
<evidence type="ECO:0000256" key="2">
    <source>
        <dbReference type="ARBA" id="ARBA00012224"/>
    </source>
</evidence>
<dbReference type="CDD" id="cd00609">
    <property type="entry name" value="AAT_like"/>
    <property type="match status" value="1"/>
</dbReference>
<dbReference type="InterPro" id="IPR004839">
    <property type="entry name" value="Aminotransferase_I/II_large"/>
</dbReference>
<evidence type="ECO:0000256" key="3">
    <source>
        <dbReference type="ARBA" id="ARBA00022898"/>
    </source>
</evidence>
<dbReference type="InterPro" id="IPR015422">
    <property type="entry name" value="PyrdxlP-dep_Trfase_small"/>
</dbReference>
<dbReference type="OrthoDB" id="9802872at2"/>
<dbReference type="GO" id="GO:0008483">
    <property type="term" value="F:transaminase activity"/>
    <property type="evidence" value="ECO:0007669"/>
    <property type="project" value="UniProtKB-KW"/>
</dbReference>
<dbReference type="Proteomes" id="UP000095594">
    <property type="component" value="Unassembled WGS sequence"/>
</dbReference>
<keyword evidence="3" id="KW-0663">Pyridoxal phosphate</keyword>
<dbReference type="EMBL" id="CYZX01000004">
    <property type="protein sequence ID" value="CUN96037.1"/>
    <property type="molecule type" value="Genomic_DNA"/>
</dbReference>